<dbReference type="RefSeq" id="WP_371948512.1">
    <property type="nucleotide sequence ID" value="NZ_JAXCEI010000003.1"/>
</dbReference>
<dbReference type="EMBL" id="JAXCEI010000003">
    <property type="protein sequence ID" value="MFA1538934.1"/>
    <property type="molecule type" value="Genomic_DNA"/>
</dbReference>
<accession>A0ABV4Q701</accession>
<protein>
    <submittedName>
        <fullName evidence="1">Uncharacterized protein</fullName>
    </submittedName>
</protein>
<keyword evidence="2" id="KW-1185">Reference proteome</keyword>
<organism evidence="1 2">
    <name type="scientific">Actinomadura monticuli</name>
    <dbReference type="NCBI Taxonomy" id="3097367"/>
    <lineage>
        <taxon>Bacteria</taxon>
        <taxon>Bacillati</taxon>
        <taxon>Actinomycetota</taxon>
        <taxon>Actinomycetes</taxon>
        <taxon>Streptosporangiales</taxon>
        <taxon>Thermomonosporaceae</taxon>
        <taxon>Actinomadura</taxon>
    </lineage>
</organism>
<sequence>MTGSVVLPRAGRADGASLVVLRAPPGSRDAPGVAQYFERRLSRGVESVRGLGTNGG</sequence>
<comment type="caution">
    <text evidence="1">The sequence shown here is derived from an EMBL/GenBank/DDBJ whole genome shotgun (WGS) entry which is preliminary data.</text>
</comment>
<evidence type="ECO:0000313" key="1">
    <source>
        <dbReference type="EMBL" id="MFA1538934.1"/>
    </source>
</evidence>
<reference evidence="1 2" key="1">
    <citation type="submission" date="2023-11" db="EMBL/GenBank/DDBJ databases">
        <title>Actinomadura monticuli sp. nov., isolated from volcanic ash.</title>
        <authorList>
            <person name="Lee S.D."/>
            <person name="Yang H."/>
            <person name="Kim I.S."/>
        </authorList>
    </citation>
    <scope>NUCLEOTIDE SEQUENCE [LARGE SCALE GENOMIC DNA]</scope>
    <source>
        <strain evidence="1 2">DLS-62</strain>
    </source>
</reference>
<evidence type="ECO:0000313" key="2">
    <source>
        <dbReference type="Proteomes" id="UP001569963"/>
    </source>
</evidence>
<name>A0ABV4Q701_9ACTN</name>
<dbReference type="Proteomes" id="UP001569963">
    <property type="component" value="Unassembled WGS sequence"/>
</dbReference>
<gene>
    <name evidence="1" type="ORF">SM611_08340</name>
</gene>
<proteinExistence type="predicted"/>